<dbReference type="NCBIfam" id="TIGR00756">
    <property type="entry name" value="PPR"/>
    <property type="match status" value="5"/>
</dbReference>
<gene>
    <name evidence="4" type="ORF">HS088_TW19G00652</name>
</gene>
<evidence type="ECO:0000256" key="3">
    <source>
        <dbReference type="PROSITE-ProRule" id="PRU00708"/>
    </source>
</evidence>
<dbReference type="PANTHER" id="PTHR47939:SF13">
    <property type="entry name" value="OS03G0201400 PROTEIN"/>
    <property type="match status" value="1"/>
</dbReference>
<name>A0A7J7CAA9_TRIWF</name>
<dbReference type="PROSITE" id="PS51375">
    <property type="entry name" value="PPR"/>
    <property type="match status" value="6"/>
</dbReference>
<feature type="repeat" description="PPR" evidence="3">
    <location>
        <begin position="303"/>
        <end position="337"/>
    </location>
</feature>
<dbReference type="InterPro" id="IPR002885">
    <property type="entry name" value="PPR_rpt"/>
</dbReference>
<evidence type="ECO:0000256" key="2">
    <source>
        <dbReference type="ARBA" id="ARBA00022737"/>
    </source>
</evidence>
<feature type="repeat" description="PPR" evidence="3">
    <location>
        <begin position="338"/>
        <end position="372"/>
    </location>
</feature>
<proteinExistence type="inferred from homology"/>
<dbReference type="EMBL" id="JAAARO010000019">
    <property type="protein sequence ID" value="KAF5731049.1"/>
    <property type="molecule type" value="Genomic_DNA"/>
</dbReference>
<dbReference type="OrthoDB" id="185373at2759"/>
<comment type="similarity">
    <text evidence="1">Belongs to the PPR family. P subfamily.</text>
</comment>
<dbReference type="FunCoup" id="A0A7J7CAA9">
    <property type="interactions" value="863"/>
</dbReference>
<evidence type="ECO:0000313" key="5">
    <source>
        <dbReference type="Proteomes" id="UP000593562"/>
    </source>
</evidence>
<dbReference type="InterPro" id="IPR011990">
    <property type="entry name" value="TPR-like_helical_dom_sf"/>
</dbReference>
<feature type="repeat" description="PPR" evidence="3">
    <location>
        <begin position="163"/>
        <end position="198"/>
    </location>
</feature>
<accession>A0A7J7CAA9</accession>
<evidence type="ECO:0000313" key="4">
    <source>
        <dbReference type="EMBL" id="KAF5731049.1"/>
    </source>
</evidence>
<evidence type="ECO:0000256" key="1">
    <source>
        <dbReference type="ARBA" id="ARBA00007626"/>
    </source>
</evidence>
<feature type="repeat" description="PPR" evidence="3">
    <location>
        <begin position="478"/>
        <end position="512"/>
    </location>
</feature>
<dbReference type="AlphaFoldDB" id="A0A7J7CAA9"/>
<reference evidence="4 5" key="1">
    <citation type="journal article" date="2020" name="Nat. Commun.">
        <title>Genome of Tripterygium wilfordii and identification of cytochrome P450 involved in triptolide biosynthesis.</title>
        <authorList>
            <person name="Tu L."/>
            <person name="Su P."/>
            <person name="Zhang Z."/>
            <person name="Gao L."/>
            <person name="Wang J."/>
            <person name="Hu T."/>
            <person name="Zhou J."/>
            <person name="Zhang Y."/>
            <person name="Zhao Y."/>
            <person name="Liu Y."/>
            <person name="Song Y."/>
            <person name="Tong Y."/>
            <person name="Lu Y."/>
            <person name="Yang J."/>
            <person name="Xu C."/>
            <person name="Jia M."/>
            <person name="Peters R.J."/>
            <person name="Huang L."/>
            <person name="Gao W."/>
        </authorList>
    </citation>
    <scope>NUCLEOTIDE SEQUENCE [LARGE SCALE GENOMIC DNA]</scope>
    <source>
        <strain evidence="5">cv. XIE 37</strain>
        <tissue evidence="4">Leaf</tissue>
    </source>
</reference>
<keyword evidence="2" id="KW-0677">Repeat</keyword>
<dbReference type="Proteomes" id="UP000593562">
    <property type="component" value="Unassembled WGS sequence"/>
</dbReference>
<dbReference type="InParanoid" id="A0A7J7CAA9"/>
<protein>
    <submittedName>
        <fullName evidence="4">Pentatricopeptide repeat (PPR) superfamily protein putative isoform 1</fullName>
    </submittedName>
</protein>
<dbReference type="InterPro" id="IPR050667">
    <property type="entry name" value="PPR-containing_protein"/>
</dbReference>
<dbReference type="Pfam" id="PF01535">
    <property type="entry name" value="PPR"/>
    <property type="match status" value="6"/>
</dbReference>
<sequence length="560" mass="63767">MASPSRRFLGSLSRFTKTRFDFPYTSSLISLSPFSTLEIASPYDKPPGNETLSDTKVEERFILDELSELLPISRSYSVSENYPEKKVGNFRAVDGFLLPEEKLRGVFLQKLRGNSAIEHALTNVGVDLTLDIVAKVVDRWNLGGEAMVTFFNWAMKQPTMTKDISSYNVIIKALGRRKFFEFMEGILHDLKKEEGVSPNLETFSIVMDSLIRARRVYKSIEMFGNSEEFGFKFDTESLNVLLHCLCRRSHVGLANSFMNKMKGKMPFNCSTYNIILGGWACYGRVSEMERNLKEMLEDGFNSNCSTFRCLVEGLGRAGRIEDAVEVFDSMKGKGCEPDTSVYNAMIYNFVSIGDFDGCMKFYKCLLSSTYDPDIDTYTKLITGLLGWRKVADALEIFDEMLGRGIVPRTGTITLFIKPLCSFGPPHAAMIFYKKARKVGCKISLTAYKLLLMRLARFGKCGMMLNIWEEMQESGHFTDMEVYEHVINGLCNEGQLENAVLVMEEALRSDFCPSRLICSKLNNKLVASNKVERAYGLFLKIKEARRRETAKKFWRRNGWHF</sequence>
<feature type="repeat" description="PPR" evidence="3">
    <location>
        <begin position="268"/>
        <end position="302"/>
    </location>
</feature>
<dbReference type="PANTHER" id="PTHR47939">
    <property type="entry name" value="MEMBRANE-ASSOCIATED SALT-INDUCIBLE PROTEIN-LIKE"/>
    <property type="match status" value="1"/>
</dbReference>
<dbReference type="Gene3D" id="1.25.40.10">
    <property type="entry name" value="Tetratricopeptide repeat domain"/>
    <property type="match status" value="3"/>
</dbReference>
<feature type="repeat" description="PPR" evidence="3">
    <location>
        <begin position="373"/>
        <end position="407"/>
    </location>
</feature>
<organism evidence="4 5">
    <name type="scientific">Tripterygium wilfordii</name>
    <name type="common">Thunder God vine</name>
    <dbReference type="NCBI Taxonomy" id="458696"/>
    <lineage>
        <taxon>Eukaryota</taxon>
        <taxon>Viridiplantae</taxon>
        <taxon>Streptophyta</taxon>
        <taxon>Embryophyta</taxon>
        <taxon>Tracheophyta</taxon>
        <taxon>Spermatophyta</taxon>
        <taxon>Magnoliopsida</taxon>
        <taxon>eudicotyledons</taxon>
        <taxon>Gunneridae</taxon>
        <taxon>Pentapetalae</taxon>
        <taxon>rosids</taxon>
        <taxon>fabids</taxon>
        <taxon>Celastrales</taxon>
        <taxon>Celastraceae</taxon>
        <taxon>Tripterygium</taxon>
    </lineage>
</organism>
<comment type="caution">
    <text evidence="4">The sequence shown here is derived from an EMBL/GenBank/DDBJ whole genome shotgun (WGS) entry which is preliminary data.</text>
</comment>
<dbReference type="Pfam" id="PF13041">
    <property type="entry name" value="PPR_2"/>
    <property type="match status" value="1"/>
</dbReference>
<keyword evidence="5" id="KW-1185">Reference proteome</keyword>